<name>A0A834ZX51_TETSI</name>
<dbReference type="OMA" id="CSQVFME"/>
<dbReference type="InterPro" id="IPR056635">
    <property type="entry name" value="DUF7733"/>
</dbReference>
<dbReference type="PANTHER" id="PTHR33829:SF1">
    <property type="entry name" value="TRANSMEMBRANE PROTEIN"/>
    <property type="match status" value="1"/>
</dbReference>
<feature type="transmembrane region" description="Helical" evidence="2">
    <location>
        <begin position="65"/>
        <end position="83"/>
    </location>
</feature>
<dbReference type="Pfam" id="PF24867">
    <property type="entry name" value="DUF7733"/>
    <property type="match status" value="1"/>
</dbReference>
<evidence type="ECO:0000313" key="4">
    <source>
        <dbReference type="EMBL" id="KAF8413185.1"/>
    </source>
</evidence>
<reference evidence="4 5" key="1">
    <citation type="submission" date="2020-04" db="EMBL/GenBank/DDBJ databases">
        <title>Plant Genome Project.</title>
        <authorList>
            <person name="Zhang R.-G."/>
        </authorList>
    </citation>
    <scope>NUCLEOTIDE SEQUENCE [LARGE SCALE GENOMIC DNA]</scope>
    <source>
        <strain evidence="4">YNK0</strain>
        <tissue evidence="4">Leaf</tissue>
    </source>
</reference>
<dbReference type="OrthoDB" id="1906194at2759"/>
<evidence type="ECO:0000256" key="2">
    <source>
        <dbReference type="SAM" id="Phobius"/>
    </source>
</evidence>
<feature type="transmembrane region" description="Helical" evidence="2">
    <location>
        <begin position="39"/>
        <end position="59"/>
    </location>
</feature>
<feature type="domain" description="DUF7733" evidence="3">
    <location>
        <begin position="41"/>
        <end position="234"/>
    </location>
</feature>
<proteinExistence type="predicted"/>
<sequence length="270" mass="30374">MSGGIGPTYGDISLPKEEEKQEHLTSLPKNQSTNTRRGFLNLTNLNCLAIIIVLSASGMVSIEDFGFVLFSLLYIFIISKVAFPPLGPSMEPPIFGKNNKLLGIYVSIGGLIGLFLPIGYILQGIFEGDKEGIKAAAPHLFLLCSQVFMEGLTFSNQFSVPIRVFVPVFYNSRRIFTIVEWLRSEIGKEFGGSTSTRRLYFGRGLAIANMMFWCFNLFGFLLPVYLPRAFKRYYGHKLFCWGFEEISDDEGSEEEEDTRMTETDLENITS</sequence>
<dbReference type="PANTHER" id="PTHR33829">
    <property type="entry name" value="OSJNBA0044M19.10 PROTEIN"/>
    <property type="match status" value="1"/>
</dbReference>
<protein>
    <recommendedName>
        <fullName evidence="3">DUF7733 domain-containing protein</fullName>
    </recommendedName>
</protein>
<evidence type="ECO:0000313" key="5">
    <source>
        <dbReference type="Proteomes" id="UP000655225"/>
    </source>
</evidence>
<gene>
    <name evidence="4" type="ORF">HHK36_001161</name>
</gene>
<feature type="transmembrane region" description="Helical" evidence="2">
    <location>
        <begin position="205"/>
        <end position="226"/>
    </location>
</feature>
<dbReference type="Proteomes" id="UP000655225">
    <property type="component" value="Unassembled WGS sequence"/>
</dbReference>
<accession>A0A834ZX51</accession>
<organism evidence="4 5">
    <name type="scientific">Tetracentron sinense</name>
    <name type="common">Spur-leaf</name>
    <dbReference type="NCBI Taxonomy" id="13715"/>
    <lineage>
        <taxon>Eukaryota</taxon>
        <taxon>Viridiplantae</taxon>
        <taxon>Streptophyta</taxon>
        <taxon>Embryophyta</taxon>
        <taxon>Tracheophyta</taxon>
        <taxon>Spermatophyta</taxon>
        <taxon>Magnoliopsida</taxon>
        <taxon>Trochodendrales</taxon>
        <taxon>Trochodendraceae</taxon>
        <taxon>Tetracentron</taxon>
    </lineage>
</organism>
<evidence type="ECO:0000256" key="1">
    <source>
        <dbReference type="SAM" id="MobiDB-lite"/>
    </source>
</evidence>
<feature type="transmembrane region" description="Helical" evidence="2">
    <location>
        <begin position="104"/>
        <end position="122"/>
    </location>
</feature>
<keyword evidence="2" id="KW-0472">Membrane</keyword>
<keyword evidence="2" id="KW-1133">Transmembrane helix</keyword>
<keyword evidence="2" id="KW-0812">Transmembrane</keyword>
<dbReference type="EMBL" id="JABCRI010000001">
    <property type="protein sequence ID" value="KAF8413185.1"/>
    <property type="molecule type" value="Genomic_DNA"/>
</dbReference>
<evidence type="ECO:0000259" key="3">
    <source>
        <dbReference type="Pfam" id="PF24867"/>
    </source>
</evidence>
<comment type="caution">
    <text evidence="4">The sequence shown here is derived from an EMBL/GenBank/DDBJ whole genome shotgun (WGS) entry which is preliminary data.</text>
</comment>
<feature type="region of interest" description="Disordered" evidence="1">
    <location>
        <begin position="251"/>
        <end position="270"/>
    </location>
</feature>
<dbReference type="AlphaFoldDB" id="A0A834ZX51"/>
<keyword evidence="5" id="KW-1185">Reference proteome</keyword>